<keyword evidence="5" id="KW-0663">Pyridoxal phosphate</keyword>
<dbReference type="GO" id="GO:0016212">
    <property type="term" value="F:kynurenine-oxoglutarate transaminase activity"/>
    <property type="evidence" value="ECO:0007669"/>
    <property type="project" value="TreeGrafter"/>
</dbReference>
<dbReference type="PANTHER" id="PTHR43807:SF20">
    <property type="entry name" value="FI04487P"/>
    <property type="match status" value="1"/>
</dbReference>
<comment type="cofactor">
    <cofactor evidence="1">
        <name>pyridoxal 5'-phosphate</name>
        <dbReference type="ChEBI" id="CHEBI:597326"/>
    </cofactor>
</comment>
<evidence type="ECO:0000313" key="7">
    <source>
        <dbReference type="EMBL" id="EKV28086.1"/>
    </source>
</evidence>
<evidence type="ECO:0000256" key="3">
    <source>
        <dbReference type="ARBA" id="ARBA00022576"/>
    </source>
</evidence>
<evidence type="ECO:0000313" key="8">
    <source>
        <dbReference type="Proteomes" id="UP000009881"/>
    </source>
</evidence>
<keyword evidence="4 7" id="KW-0808">Transferase</keyword>
<feature type="domain" description="Aminotransferase class I/classII large" evidence="6">
    <location>
        <begin position="29"/>
        <end position="380"/>
    </location>
</feature>
<dbReference type="AlphaFoldDB" id="K9HHJ2"/>
<keyword evidence="8" id="KW-1185">Reference proteome</keyword>
<dbReference type="CDD" id="cd00609">
    <property type="entry name" value="AAT_like"/>
    <property type="match status" value="1"/>
</dbReference>
<dbReference type="InterPro" id="IPR015424">
    <property type="entry name" value="PyrdxlP-dep_Trfase"/>
</dbReference>
<name>K9HHJ2_9PROT</name>
<evidence type="ECO:0000256" key="4">
    <source>
        <dbReference type="ARBA" id="ARBA00022679"/>
    </source>
</evidence>
<comment type="caution">
    <text evidence="7">The sequence shown here is derived from an EMBL/GenBank/DDBJ whole genome shotgun (WGS) entry which is preliminary data.</text>
</comment>
<evidence type="ECO:0000256" key="1">
    <source>
        <dbReference type="ARBA" id="ARBA00001933"/>
    </source>
</evidence>
<dbReference type="InterPro" id="IPR015421">
    <property type="entry name" value="PyrdxlP-dep_Trfase_major"/>
</dbReference>
<organism evidence="7 8">
    <name type="scientific">Caenispirillum salinarum AK4</name>
    <dbReference type="NCBI Taxonomy" id="1238182"/>
    <lineage>
        <taxon>Bacteria</taxon>
        <taxon>Pseudomonadati</taxon>
        <taxon>Pseudomonadota</taxon>
        <taxon>Alphaproteobacteria</taxon>
        <taxon>Rhodospirillales</taxon>
        <taxon>Novispirillaceae</taxon>
        <taxon>Caenispirillum</taxon>
    </lineage>
</organism>
<dbReference type="SUPFAM" id="SSF53383">
    <property type="entry name" value="PLP-dependent transferases"/>
    <property type="match status" value="1"/>
</dbReference>
<dbReference type="Proteomes" id="UP000009881">
    <property type="component" value="Unassembled WGS sequence"/>
</dbReference>
<dbReference type="OrthoDB" id="9763453at2"/>
<gene>
    <name evidence="7" type="ORF">C882_1087</name>
</gene>
<dbReference type="GO" id="GO:0005737">
    <property type="term" value="C:cytoplasm"/>
    <property type="evidence" value="ECO:0007669"/>
    <property type="project" value="TreeGrafter"/>
</dbReference>
<dbReference type="InterPro" id="IPR051326">
    <property type="entry name" value="Kynurenine-oxoglutarate_AT"/>
</dbReference>
<evidence type="ECO:0000256" key="5">
    <source>
        <dbReference type="ARBA" id="ARBA00022898"/>
    </source>
</evidence>
<accession>K9HHJ2</accession>
<dbReference type="InterPro" id="IPR004839">
    <property type="entry name" value="Aminotransferase_I/II_large"/>
</dbReference>
<keyword evidence="3 7" id="KW-0032">Aminotransferase</keyword>
<dbReference type="Gene3D" id="3.90.1150.10">
    <property type="entry name" value="Aspartate Aminotransferase, domain 1"/>
    <property type="match status" value="1"/>
</dbReference>
<dbReference type="EMBL" id="ANHY01000017">
    <property type="protein sequence ID" value="EKV28086.1"/>
    <property type="molecule type" value="Genomic_DNA"/>
</dbReference>
<protein>
    <submittedName>
        <fullName evidence="7">Aspartate aminotransferase</fullName>
    </submittedName>
</protein>
<dbReference type="GO" id="GO:0030170">
    <property type="term" value="F:pyridoxal phosphate binding"/>
    <property type="evidence" value="ECO:0007669"/>
    <property type="project" value="InterPro"/>
</dbReference>
<dbReference type="RefSeq" id="WP_009541743.1">
    <property type="nucleotide sequence ID" value="NZ_ANHY01000017.1"/>
</dbReference>
<proteinExistence type="inferred from homology"/>
<sequence>MKPANALFSSLGTTIFETMSRLAQEHGAVNLGQGFPEDLEPPAVLEAAARHVLQGPHQYPSMMGIPALRQAVAAANKRFYGLDVDWQTEVMVTSGATEALADCLFGLIEPGDEVVLIEPLYDSYLPIVKRAGGVPKLVRLQPPRWDLPREDLAAAFSDRTKLIMLNSPMNPCAKVFDEDELAFIADLLQRHDAYAVCDEVYEHLTFDGRRHVPLMTLPGMRERCVRIGSAGKTFSVTSWKVGYITAPPHLLGPIAKTHQFLTFTTPTGLQAAVAEGLGMEDAYFEGLARDMQARRDHLADGLRGIGFEVLDCAGTYFLTTDVRPLGWTGTDADFCLHLTTKAGVAAVPVSAFFAGEADRHFVRFCFAKNDAALDEALSRLSAHFAR</sequence>
<evidence type="ECO:0000259" key="6">
    <source>
        <dbReference type="Pfam" id="PF00155"/>
    </source>
</evidence>
<evidence type="ECO:0000256" key="2">
    <source>
        <dbReference type="ARBA" id="ARBA00007441"/>
    </source>
</evidence>
<dbReference type="eggNOG" id="COG0436">
    <property type="taxonomic scope" value="Bacteria"/>
</dbReference>
<dbReference type="FunFam" id="3.40.640.10:FF:000024">
    <property type="entry name" value="Kynurenine--oxoglutarate transaminase 3"/>
    <property type="match status" value="1"/>
</dbReference>
<dbReference type="PANTHER" id="PTHR43807">
    <property type="entry name" value="FI04487P"/>
    <property type="match status" value="1"/>
</dbReference>
<dbReference type="Pfam" id="PF00155">
    <property type="entry name" value="Aminotran_1_2"/>
    <property type="match status" value="1"/>
</dbReference>
<dbReference type="Gene3D" id="3.40.640.10">
    <property type="entry name" value="Type I PLP-dependent aspartate aminotransferase-like (Major domain)"/>
    <property type="match status" value="1"/>
</dbReference>
<reference evidence="7 8" key="1">
    <citation type="journal article" date="2013" name="Genome Announc.">
        <title>Draft Genome Sequence of an Alphaproteobacterium, Caenispirillum salinarum AK4(T), Isolated from a Solar Saltern.</title>
        <authorList>
            <person name="Khatri I."/>
            <person name="Singh A."/>
            <person name="Korpole S."/>
            <person name="Pinnaka A.K."/>
            <person name="Subramanian S."/>
        </authorList>
    </citation>
    <scope>NUCLEOTIDE SEQUENCE [LARGE SCALE GENOMIC DNA]</scope>
    <source>
        <strain evidence="7 8">AK4</strain>
    </source>
</reference>
<dbReference type="InterPro" id="IPR015422">
    <property type="entry name" value="PyrdxlP-dep_Trfase_small"/>
</dbReference>
<dbReference type="STRING" id="1238182.C882_1087"/>
<dbReference type="NCBIfam" id="NF006488">
    <property type="entry name" value="PRK08912.1"/>
    <property type="match status" value="1"/>
</dbReference>
<dbReference type="PATRIC" id="fig|1238182.3.peg.3301"/>
<comment type="similarity">
    <text evidence="2">Belongs to the class-I pyridoxal-phosphate-dependent aminotransferase family.</text>
</comment>